<dbReference type="NCBIfam" id="NF008528">
    <property type="entry name" value="PRK11463.1-2"/>
    <property type="match status" value="1"/>
</dbReference>
<dbReference type="PANTHER" id="PTHR35335">
    <property type="entry name" value="UPF0716 PROTEIN FXSA"/>
    <property type="match status" value="1"/>
</dbReference>
<dbReference type="EMBL" id="JBHTIL010000006">
    <property type="protein sequence ID" value="MFD0927615.1"/>
    <property type="molecule type" value="Genomic_DNA"/>
</dbReference>
<comment type="caution">
    <text evidence="2">The sequence shown here is derived from an EMBL/GenBank/DDBJ whole genome shotgun (WGS) entry which is preliminary data.</text>
</comment>
<sequence length="154" mass="16152">MKLAVFVGYLAVEIAAFAGLVWAIGFWWTVLATLAAIVVGFALLRRQGARVFADLRIAQAGTAASARSLTDAALLAFATVLLFVPGLVSTVVGILLLLPPVRALARPAVAAVGARRMARVVERFGPMARGGVTVVEGEVVDPTSPAPDGRYRLR</sequence>
<gene>
    <name evidence="2" type="ORF">ACFQ04_17880</name>
</gene>
<dbReference type="Proteomes" id="UP001597068">
    <property type="component" value="Unassembled WGS sequence"/>
</dbReference>
<proteinExistence type="predicted"/>
<keyword evidence="1" id="KW-1133">Transmembrane helix</keyword>
<evidence type="ECO:0000313" key="2">
    <source>
        <dbReference type="EMBL" id="MFD0927615.1"/>
    </source>
</evidence>
<name>A0ABW3GD96_9NOCA</name>
<dbReference type="PANTHER" id="PTHR35335:SF1">
    <property type="entry name" value="UPF0716 PROTEIN FXSA"/>
    <property type="match status" value="1"/>
</dbReference>
<reference evidence="3" key="1">
    <citation type="journal article" date="2019" name="Int. J. Syst. Evol. Microbiol.">
        <title>The Global Catalogue of Microorganisms (GCM) 10K type strain sequencing project: providing services to taxonomists for standard genome sequencing and annotation.</title>
        <authorList>
            <consortium name="The Broad Institute Genomics Platform"/>
            <consortium name="The Broad Institute Genome Sequencing Center for Infectious Disease"/>
            <person name="Wu L."/>
            <person name="Ma J."/>
        </authorList>
    </citation>
    <scope>NUCLEOTIDE SEQUENCE [LARGE SCALE GENOMIC DNA]</scope>
    <source>
        <strain evidence="3">CCUG 50873</strain>
    </source>
</reference>
<keyword evidence="1" id="KW-0472">Membrane</keyword>
<dbReference type="RefSeq" id="WP_253648112.1">
    <property type="nucleotide sequence ID" value="NZ_BAAAMO010000001.1"/>
</dbReference>
<accession>A0ABW3GD96</accession>
<evidence type="ECO:0000313" key="3">
    <source>
        <dbReference type="Proteomes" id="UP001597068"/>
    </source>
</evidence>
<organism evidence="2 3">
    <name type="scientific">Williamsia deligens</name>
    <dbReference type="NCBI Taxonomy" id="321325"/>
    <lineage>
        <taxon>Bacteria</taxon>
        <taxon>Bacillati</taxon>
        <taxon>Actinomycetota</taxon>
        <taxon>Actinomycetes</taxon>
        <taxon>Mycobacteriales</taxon>
        <taxon>Nocardiaceae</taxon>
        <taxon>Williamsia</taxon>
    </lineage>
</organism>
<protein>
    <submittedName>
        <fullName evidence="2">FxsA family protein</fullName>
    </submittedName>
</protein>
<dbReference type="InterPro" id="IPR007313">
    <property type="entry name" value="FxsA"/>
</dbReference>
<evidence type="ECO:0000256" key="1">
    <source>
        <dbReference type="SAM" id="Phobius"/>
    </source>
</evidence>
<keyword evidence="1" id="KW-0812">Transmembrane</keyword>
<dbReference type="Pfam" id="PF04186">
    <property type="entry name" value="FxsA"/>
    <property type="match status" value="1"/>
</dbReference>
<feature type="transmembrane region" description="Helical" evidence="1">
    <location>
        <begin position="74"/>
        <end position="98"/>
    </location>
</feature>
<keyword evidence="3" id="KW-1185">Reference proteome</keyword>
<feature type="transmembrane region" description="Helical" evidence="1">
    <location>
        <begin position="25"/>
        <end position="44"/>
    </location>
</feature>